<dbReference type="Pfam" id="PF20209">
    <property type="entry name" value="DUF6570"/>
    <property type="match status" value="1"/>
</dbReference>
<feature type="non-terminal residue" evidence="2">
    <location>
        <position position="183"/>
    </location>
</feature>
<gene>
    <name evidence="2" type="ORF">BJ322DRAFT_986109</name>
</gene>
<dbReference type="AlphaFoldDB" id="A0A9P6HAQ7"/>
<dbReference type="EMBL" id="WIUZ02000011">
    <property type="protein sequence ID" value="KAF9782693.1"/>
    <property type="molecule type" value="Genomic_DNA"/>
</dbReference>
<dbReference type="OrthoDB" id="3257061at2759"/>
<reference evidence="2" key="2">
    <citation type="submission" date="2020-11" db="EMBL/GenBank/DDBJ databases">
        <authorList>
            <consortium name="DOE Joint Genome Institute"/>
            <person name="Kuo A."/>
            <person name="Miyauchi S."/>
            <person name="Kiss E."/>
            <person name="Drula E."/>
            <person name="Kohler A."/>
            <person name="Sanchez-Garcia M."/>
            <person name="Andreopoulos B."/>
            <person name="Barry K.W."/>
            <person name="Bonito G."/>
            <person name="Buee M."/>
            <person name="Carver A."/>
            <person name="Chen C."/>
            <person name="Cichocki N."/>
            <person name="Clum A."/>
            <person name="Culley D."/>
            <person name="Crous P.W."/>
            <person name="Fauchery L."/>
            <person name="Girlanda M."/>
            <person name="Hayes R."/>
            <person name="Keri Z."/>
            <person name="Labutti K."/>
            <person name="Lipzen A."/>
            <person name="Lombard V."/>
            <person name="Magnuson J."/>
            <person name="Maillard F."/>
            <person name="Morin E."/>
            <person name="Murat C."/>
            <person name="Nolan M."/>
            <person name="Ohm R."/>
            <person name="Pangilinan J."/>
            <person name="Pereira M."/>
            <person name="Perotto S."/>
            <person name="Peter M."/>
            <person name="Riley R."/>
            <person name="Sitrit Y."/>
            <person name="Stielow B."/>
            <person name="Szollosi G."/>
            <person name="Zifcakova L."/>
            <person name="Stursova M."/>
            <person name="Spatafora J.W."/>
            <person name="Tedersoo L."/>
            <person name="Vaario L.-M."/>
            <person name="Yamada A."/>
            <person name="Yan M."/>
            <person name="Wang P."/>
            <person name="Xu J."/>
            <person name="Bruns T."/>
            <person name="Baldrian P."/>
            <person name="Vilgalys R."/>
            <person name="Henrissat B."/>
            <person name="Grigoriev I.V."/>
            <person name="Hibbett D."/>
            <person name="Nagy L.G."/>
            <person name="Martin F.M."/>
        </authorList>
    </citation>
    <scope>NUCLEOTIDE SEQUENCE</scope>
    <source>
        <strain evidence="2">UH-Tt-Lm1</strain>
    </source>
</reference>
<proteinExistence type="predicted"/>
<accession>A0A9P6HAQ7</accession>
<feature type="domain" description="DUF6570" evidence="1">
    <location>
        <begin position="31"/>
        <end position="165"/>
    </location>
</feature>
<protein>
    <recommendedName>
        <fullName evidence="1">DUF6570 domain-containing protein</fullName>
    </recommendedName>
</protein>
<keyword evidence="3" id="KW-1185">Reference proteome</keyword>
<evidence type="ECO:0000313" key="2">
    <source>
        <dbReference type="EMBL" id="KAF9782693.1"/>
    </source>
</evidence>
<reference evidence="2" key="1">
    <citation type="journal article" date="2020" name="Nat. Commun.">
        <title>Large-scale genome sequencing of mycorrhizal fungi provides insights into the early evolution of symbiotic traits.</title>
        <authorList>
            <person name="Miyauchi S."/>
            <person name="Kiss E."/>
            <person name="Kuo A."/>
            <person name="Drula E."/>
            <person name="Kohler A."/>
            <person name="Sanchez-Garcia M."/>
            <person name="Morin E."/>
            <person name="Andreopoulos B."/>
            <person name="Barry K.W."/>
            <person name="Bonito G."/>
            <person name="Buee M."/>
            <person name="Carver A."/>
            <person name="Chen C."/>
            <person name="Cichocki N."/>
            <person name="Clum A."/>
            <person name="Culley D."/>
            <person name="Crous P.W."/>
            <person name="Fauchery L."/>
            <person name="Girlanda M."/>
            <person name="Hayes R.D."/>
            <person name="Keri Z."/>
            <person name="LaButti K."/>
            <person name="Lipzen A."/>
            <person name="Lombard V."/>
            <person name="Magnuson J."/>
            <person name="Maillard F."/>
            <person name="Murat C."/>
            <person name="Nolan M."/>
            <person name="Ohm R.A."/>
            <person name="Pangilinan J."/>
            <person name="Pereira M.F."/>
            <person name="Perotto S."/>
            <person name="Peter M."/>
            <person name="Pfister S."/>
            <person name="Riley R."/>
            <person name="Sitrit Y."/>
            <person name="Stielow J.B."/>
            <person name="Szollosi G."/>
            <person name="Zifcakova L."/>
            <person name="Stursova M."/>
            <person name="Spatafora J.W."/>
            <person name="Tedersoo L."/>
            <person name="Vaario L.M."/>
            <person name="Yamada A."/>
            <person name="Yan M."/>
            <person name="Wang P."/>
            <person name="Xu J."/>
            <person name="Bruns T."/>
            <person name="Baldrian P."/>
            <person name="Vilgalys R."/>
            <person name="Dunand C."/>
            <person name="Henrissat B."/>
            <person name="Grigoriev I.V."/>
            <person name="Hibbett D."/>
            <person name="Nagy L.G."/>
            <person name="Martin F.M."/>
        </authorList>
    </citation>
    <scope>NUCLEOTIDE SEQUENCE</scope>
    <source>
        <strain evidence="2">UH-Tt-Lm1</strain>
    </source>
</reference>
<dbReference type="InterPro" id="IPR046700">
    <property type="entry name" value="DUF6570"/>
</dbReference>
<name>A0A9P6HAQ7_9AGAM</name>
<evidence type="ECO:0000259" key="1">
    <source>
        <dbReference type="Pfam" id="PF20209"/>
    </source>
</evidence>
<organism evidence="2 3">
    <name type="scientific">Thelephora terrestris</name>
    <dbReference type="NCBI Taxonomy" id="56493"/>
    <lineage>
        <taxon>Eukaryota</taxon>
        <taxon>Fungi</taxon>
        <taxon>Dikarya</taxon>
        <taxon>Basidiomycota</taxon>
        <taxon>Agaricomycotina</taxon>
        <taxon>Agaricomycetes</taxon>
        <taxon>Thelephorales</taxon>
        <taxon>Thelephoraceae</taxon>
        <taxon>Thelephora</taxon>
    </lineage>
</organism>
<sequence>MLDSNGIHTDTTSRATKLSVCNPCFSYLPRSSMPRFALANKLYRGCLPKEFQDLTWIEERVCAIYTNTAVVTRLYQSSDPSQPRVFHGNTCAHEMNVGSTATVLPRTPSDVNDLLSVVFIGSRKFKPEYLGNMYRIRKLKVWRFLQWLRVNNRLYADIPLDKSTIDLYPEDGHLPGIEDGVVH</sequence>
<comment type="caution">
    <text evidence="2">The sequence shown here is derived from an EMBL/GenBank/DDBJ whole genome shotgun (WGS) entry which is preliminary data.</text>
</comment>
<dbReference type="Proteomes" id="UP000736335">
    <property type="component" value="Unassembled WGS sequence"/>
</dbReference>
<evidence type="ECO:0000313" key="3">
    <source>
        <dbReference type="Proteomes" id="UP000736335"/>
    </source>
</evidence>